<evidence type="ECO:0000313" key="1">
    <source>
        <dbReference type="EMBL" id="GMT02823.1"/>
    </source>
</evidence>
<organism evidence="1 2">
    <name type="scientific">Pristionchus entomophagus</name>
    <dbReference type="NCBI Taxonomy" id="358040"/>
    <lineage>
        <taxon>Eukaryota</taxon>
        <taxon>Metazoa</taxon>
        <taxon>Ecdysozoa</taxon>
        <taxon>Nematoda</taxon>
        <taxon>Chromadorea</taxon>
        <taxon>Rhabditida</taxon>
        <taxon>Rhabditina</taxon>
        <taxon>Diplogasteromorpha</taxon>
        <taxon>Diplogasteroidea</taxon>
        <taxon>Neodiplogasteridae</taxon>
        <taxon>Pristionchus</taxon>
    </lineage>
</organism>
<name>A0AAV5U855_9BILA</name>
<reference evidence="1" key="1">
    <citation type="submission" date="2023-10" db="EMBL/GenBank/DDBJ databases">
        <title>Genome assembly of Pristionchus species.</title>
        <authorList>
            <person name="Yoshida K."/>
            <person name="Sommer R.J."/>
        </authorList>
    </citation>
    <scope>NUCLEOTIDE SEQUENCE</scope>
    <source>
        <strain evidence="1">RS0144</strain>
    </source>
</reference>
<accession>A0AAV5U855</accession>
<dbReference type="EMBL" id="BTSX01000006">
    <property type="protein sequence ID" value="GMT02823.1"/>
    <property type="molecule type" value="Genomic_DNA"/>
</dbReference>
<feature type="non-terminal residue" evidence="1">
    <location>
        <position position="1"/>
    </location>
</feature>
<dbReference type="AlphaFoldDB" id="A0AAV5U855"/>
<sequence length="136" mass="15666">RPAKVKKEEQEDDKPVFVSRKGPPTLATLPRLVMERICASIAAGGLYEEIGNLREVNRDCRESVTSYLFSKPNIPEIDYISLTGMKEIRRSSFNLELGIQEDRLPLHLNLIELKKRITNIDHYDFKTELVWVTIPV</sequence>
<protein>
    <recommendedName>
        <fullName evidence="3">F-box domain-containing protein</fullName>
    </recommendedName>
</protein>
<keyword evidence="2" id="KW-1185">Reference proteome</keyword>
<proteinExistence type="predicted"/>
<evidence type="ECO:0000313" key="2">
    <source>
        <dbReference type="Proteomes" id="UP001432027"/>
    </source>
</evidence>
<dbReference type="Proteomes" id="UP001432027">
    <property type="component" value="Unassembled WGS sequence"/>
</dbReference>
<evidence type="ECO:0008006" key="3">
    <source>
        <dbReference type="Google" id="ProtNLM"/>
    </source>
</evidence>
<comment type="caution">
    <text evidence="1">The sequence shown here is derived from an EMBL/GenBank/DDBJ whole genome shotgun (WGS) entry which is preliminary data.</text>
</comment>
<feature type="non-terminal residue" evidence="1">
    <location>
        <position position="136"/>
    </location>
</feature>
<gene>
    <name evidence="1" type="ORF">PENTCL1PPCAC_24997</name>
</gene>